<dbReference type="AlphaFoldDB" id="A0A022XP57"/>
<feature type="region of interest" description="Disordered" evidence="2">
    <location>
        <begin position="226"/>
        <end position="272"/>
    </location>
</feature>
<feature type="compositionally biased region" description="Polar residues" evidence="2">
    <location>
        <begin position="691"/>
        <end position="700"/>
    </location>
</feature>
<proteinExistence type="predicted"/>
<protein>
    <submittedName>
        <fullName evidence="3">Uncharacterized protein</fullName>
    </submittedName>
</protein>
<feature type="region of interest" description="Disordered" evidence="2">
    <location>
        <begin position="293"/>
        <end position="342"/>
    </location>
</feature>
<accession>A0A022XP57</accession>
<reference evidence="3 4" key="1">
    <citation type="submission" date="2014-02" db="EMBL/GenBank/DDBJ databases">
        <title>The Genome Sequence of Trichophyton rubrum (morphotype soudanense) CBS 452.61.</title>
        <authorList>
            <consortium name="The Broad Institute Genomics Platform"/>
            <person name="Cuomo C.A."/>
            <person name="White T.C."/>
            <person name="Graser Y."/>
            <person name="Martinez-Rossi N."/>
            <person name="Heitman J."/>
            <person name="Young S.K."/>
            <person name="Zeng Q."/>
            <person name="Gargeya S."/>
            <person name="Abouelleil A."/>
            <person name="Alvarado L."/>
            <person name="Chapman S.B."/>
            <person name="Gainer-Dewar J."/>
            <person name="Goldberg J."/>
            <person name="Griggs A."/>
            <person name="Gujja S."/>
            <person name="Hansen M."/>
            <person name="Howarth C."/>
            <person name="Imamovic A."/>
            <person name="Larimer J."/>
            <person name="Martinez D."/>
            <person name="Murphy C."/>
            <person name="Pearson M.D."/>
            <person name="Persinoti G."/>
            <person name="Poon T."/>
            <person name="Priest M."/>
            <person name="Roberts A.D."/>
            <person name="Saif S."/>
            <person name="Shea T.D."/>
            <person name="Sykes S.N."/>
            <person name="Wortman J."/>
            <person name="Nusbaum C."/>
            <person name="Birren B."/>
        </authorList>
    </citation>
    <scope>NUCLEOTIDE SEQUENCE [LARGE SCALE GENOMIC DNA]</scope>
    <source>
        <strain evidence="3 4">CBS 452.61</strain>
    </source>
</reference>
<feature type="coiled-coil region" evidence="1">
    <location>
        <begin position="527"/>
        <end position="619"/>
    </location>
</feature>
<dbReference type="Proteomes" id="UP000023623">
    <property type="component" value="Unassembled WGS sequence"/>
</dbReference>
<feature type="region of interest" description="Disordered" evidence="2">
    <location>
        <begin position="628"/>
        <end position="742"/>
    </location>
</feature>
<feature type="compositionally biased region" description="Basic and acidic residues" evidence="2">
    <location>
        <begin position="60"/>
        <end position="69"/>
    </location>
</feature>
<evidence type="ECO:0000256" key="2">
    <source>
        <dbReference type="SAM" id="MobiDB-lite"/>
    </source>
</evidence>
<organism evidence="3 4">
    <name type="scientific">Trichophyton soudanense CBS 452.61</name>
    <dbReference type="NCBI Taxonomy" id="1215331"/>
    <lineage>
        <taxon>Eukaryota</taxon>
        <taxon>Fungi</taxon>
        <taxon>Dikarya</taxon>
        <taxon>Ascomycota</taxon>
        <taxon>Pezizomycotina</taxon>
        <taxon>Eurotiomycetes</taxon>
        <taxon>Eurotiomycetidae</taxon>
        <taxon>Onygenales</taxon>
        <taxon>Arthrodermataceae</taxon>
        <taxon>Trichophyton</taxon>
    </lineage>
</organism>
<feature type="compositionally biased region" description="Basic and acidic residues" evidence="2">
    <location>
        <begin position="143"/>
        <end position="152"/>
    </location>
</feature>
<dbReference type="Pfam" id="PF12709">
    <property type="entry name" value="Fungal_TACC"/>
    <property type="match status" value="1"/>
</dbReference>
<feature type="compositionally biased region" description="Low complexity" evidence="2">
    <location>
        <begin position="1"/>
        <end position="20"/>
    </location>
</feature>
<feature type="compositionally biased region" description="Polar residues" evidence="2">
    <location>
        <begin position="70"/>
        <end position="86"/>
    </location>
</feature>
<keyword evidence="1" id="KW-0175">Coiled coil</keyword>
<feature type="compositionally biased region" description="Basic and acidic residues" evidence="2">
    <location>
        <begin position="427"/>
        <end position="459"/>
    </location>
</feature>
<keyword evidence="4" id="KW-1185">Reference proteome</keyword>
<evidence type="ECO:0000313" key="4">
    <source>
        <dbReference type="Proteomes" id="UP000023623"/>
    </source>
</evidence>
<dbReference type="HOGENOM" id="CLU_010168_1_0_1"/>
<feature type="compositionally biased region" description="Low complexity" evidence="2">
    <location>
        <begin position="252"/>
        <end position="268"/>
    </location>
</feature>
<feature type="region of interest" description="Disordered" evidence="2">
    <location>
        <begin position="1"/>
        <end position="100"/>
    </location>
</feature>
<dbReference type="OrthoDB" id="5367584at2759"/>
<feature type="compositionally biased region" description="Polar residues" evidence="2">
    <location>
        <begin position="47"/>
        <end position="56"/>
    </location>
</feature>
<name>A0A022XP57_TRISD</name>
<sequence length="742" mass="82334">MDCPLSPLSPSRLNSRPSHLQSLASPLSKSPMGDAEDLDNLYYDENTIPSKQTRNSPVFDIHEDHHHDQSGFQNPPSSPFQDSINIEYTDRPDEGPAALFDADESCHIEPTHNPYEDYTEHDLDMNEQENVSQDQPADAVETGDNHEDKQIVEPESSSRQSLATVVEENTHEHMSIVRHQNEGDSSICDSVHGDNSVGDHTSLSTFSAVPNADMTLFSKLRNDSPLTFTPNVRDQMSQVTPRSAKRALNKQEPGMSSSETESSSFPRSPVRKYMRVEDDANLLDFTDQMDVPTNCALEGQKSPYRARRTSPRKPGENFRSPNKFSLLDFDIPPPATPRSIPSITPRELESLKSSFLSQISSLKATLNGKDAEVASLKDSVSDAERRVGEALEQVRNETAKREALESEQVEWERRSQEMKDVLRTVKAEMADGERERESLAQRAEEAERAREQMEGKLVELESQLSAARSNNGTGTQGSAQPTNCNTRSSDETAREVQDAVERVARELHALYKGKHETKVAALKKSYEARWEKRVKEGENKLRDALEKIKHLQSELNGAKSRFADEETAPGDATMLRENEGLEAEKRVLEARIKGLEQEMISLKKDSEALRSELKAERAEKGELVAVVDEWLQMQQDSQPAPEPAEKPSTPPCEELNEEERSEKMPISQPTPAASSSSSSSSIGLKSSTSSRPRQLPQSHTPRIPRFGAPSGTKVAPSGIAMAKTPGRSGIMSSIERMGRGGN</sequence>
<evidence type="ECO:0000313" key="3">
    <source>
        <dbReference type="EMBL" id="EZF72462.1"/>
    </source>
</evidence>
<feature type="compositionally biased region" description="Basic and acidic residues" evidence="2">
    <location>
        <begin position="488"/>
        <end position="497"/>
    </location>
</feature>
<dbReference type="EMBL" id="KK208878">
    <property type="protein sequence ID" value="EZF72462.1"/>
    <property type="molecule type" value="Genomic_DNA"/>
</dbReference>
<dbReference type="InterPro" id="IPR024312">
    <property type="entry name" value="TACC_fungi"/>
</dbReference>
<feature type="compositionally biased region" description="Polar residues" evidence="2">
    <location>
        <begin position="226"/>
        <end position="241"/>
    </location>
</feature>
<gene>
    <name evidence="3" type="ORF">H105_05506</name>
</gene>
<feature type="region of interest" description="Disordered" evidence="2">
    <location>
        <begin position="427"/>
        <end position="497"/>
    </location>
</feature>
<evidence type="ECO:0000256" key="1">
    <source>
        <dbReference type="SAM" id="Coils"/>
    </source>
</evidence>
<feature type="compositionally biased region" description="Polar residues" evidence="2">
    <location>
        <begin position="462"/>
        <end position="487"/>
    </location>
</feature>
<feature type="compositionally biased region" description="Low complexity" evidence="2">
    <location>
        <begin position="674"/>
        <end position="690"/>
    </location>
</feature>
<feature type="region of interest" description="Disordered" evidence="2">
    <location>
        <begin position="128"/>
        <end position="166"/>
    </location>
</feature>